<dbReference type="OrthoDB" id="6106182at2759"/>
<gene>
    <name evidence="2" type="ORF">MGAL_10B049925</name>
</gene>
<reference evidence="2" key="1">
    <citation type="submission" date="2018-11" db="EMBL/GenBank/DDBJ databases">
        <authorList>
            <person name="Alioto T."/>
            <person name="Alioto T."/>
        </authorList>
    </citation>
    <scope>NUCLEOTIDE SEQUENCE</scope>
</reference>
<evidence type="ECO:0000313" key="2">
    <source>
        <dbReference type="EMBL" id="VDI09622.1"/>
    </source>
</evidence>
<evidence type="ECO:0000313" key="3">
    <source>
        <dbReference type="Proteomes" id="UP000596742"/>
    </source>
</evidence>
<dbReference type="EMBL" id="UYJE01002318">
    <property type="protein sequence ID" value="VDI09622.1"/>
    <property type="molecule type" value="Genomic_DNA"/>
</dbReference>
<sequence>MGRYHTTGYKLAISSNQPLMLLITNLLKGFLGCLCCLFLVIHALPTSRSPLLTSIHLTDKNCTDCCEFLQCTEQFTGKINISTGGFQFIEAACNDMGKQQMLSCYTPEKLQSCSYLKRMSSFLPGQQTMKQQLTEMCAHKEDFLGLESCISAKSFVDSYSICTAPYVAALSDNTADICQVYKVQVNCTLALLTRTNCNPVYVNTYRSIQEKQLTQTCEMLKYVQSLIG</sequence>
<keyword evidence="1" id="KW-1133">Transmembrane helix</keyword>
<feature type="transmembrane region" description="Helical" evidence="1">
    <location>
        <begin position="21"/>
        <end position="44"/>
    </location>
</feature>
<organism evidence="2 3">
    <name type="scientific">Mytilus galloprovincialis</name>
    <name type="common">Mediterranean mussel</name>
    <dbReference type="NCBI Taxonomy" id="29158"/>
    <lineage>
        <taxon>Eukaryota</taxon>
        <taxon>Metazoa</taxon>
        <taxon>Spiralia</taxon>
        <taxon>Lophotrochozoa</taxon>
        <taxon>Mollusca</taxon>
        <taxon>Bivalvia</taxon>
        <taxon>Autobranchia</taxon>
        <taxon>Pteriomorphia</taxon>
        <taxon>Mytilida</taxon>
        <taxon>Mytiloidea</taxon>
        <taxon>Mytilidae</taxon>
        <taxon>Mytilinae</taxon>
        <taxon>Mytilus</taxon>
    </lineage>
</organism>
<evidence type="ECO:0000256" key="1">
    <source>
        <dbReference type="SAM" id="Phobius"/>
    </source>
</evidence>
<protein>
    <submittedName>
        <fullName evidence="2">Uncharacterized protein</fullName>
    </submittedName>
</protein>
<dbReference type="Proteomes" id="UP000596742">
    <property type="component" value="Unassembled WGS sequence"/>
</dbReference>
<keyword evidence="1" id="KW-0472">Membrane</keyword>
<keyword evidence="1" id="KW-0812">Transmembrane</keyword>
<dbReference type="AlphaFoldDB" id="A0A8B6CUK6"/>
<proteinExistence type="predicted"/>
<name>A0A8B6CUK6_MYTGA</name>
<keyword evidence="3" id="KW-1185">Reference proteome</keyword>
<comment type="caution">
    <text evidence="2">The sequence shown here is derived from an EMBL/GenBank/DDBJ whole genome shotgun (WGS) entry which is preliminary data.</text>
</comment>
<accession>A0A8B6CUK6</accession>